<comment type="caution">
    <text evidence="2">The sequence shown here is derived from an EMBL/GenBank/DDBJ whole genome shotgun (WGS) entry which is preliminary data.</text>
</comment>
<evidence type="ECO:0000313" key="3">
    <source>
        <dbReference type="Proteomes" id="UP001229651"/>
    </source>
</evidence>
<accession>A0ABU0F5H9</accession>
<proteinExistence type="predicted"/>
<dbReference type="RefSeq" id="WP_306998381.1">
    <property type="nucleotide sequence ID" value="NZ_JAUSUT010000001.1"/>
</dbReference>
<dbReference type="EMBL" id="JAUSUT010000001">
    <property type="protein sequence ID" value="MDQ0382846.1"/>
    <property type="molecule type" value="Genomic_DNA"/>
</dbReference>
<reference evidence="2 3" key="1">
    <citation type="submission" date="2023-07" db="EMBL/GenBank/DDBJ databases">
        <title>Sequencing the genomes of 1000 actinobacteria strains.</title>
        <authorList>
            <person name="Klenk H.-P."/>
        </authorList>
    </citation>
    <scope>NUCLEOTIDE SEQUENCE [LARGE SCALE GENOMIC DNA]</scope>
    <source>
        <strain evidence="2 3">DSM 45805</strain>
    </source>
</reference>
<protein>
    <recommendedName>
        <fullName evidence="4">DNA primase/polymerase bifunctional N-terminal domain-containing protein</fullName>
    </recommendedName>
</protein>
<sequence length="159" mass="16662">MNHNRVPKARRRPGSGGAPPWSIADYRARLGWHVEPRGDQAWLQLGSGIVGASVPARLGPPLAAALAGSGESGPVLELGSAARWIFLADANGYVPGWEGMLSGVEVLGCPAWIPVPASGVLGGRSRWVAPPDARHRWLPTLASIIALARRDEVSAAARS</sequence>
<evidence type="ECO:0000256" key="1">
    <source>
        <dbReference type="SAM" id="MobiDB-lite"/>
    </source>
</evidence>
<evidence type="ECO:0000313" key="2">
    <source>
        <dbReference type="EMBL" id="MDQ0382846.1"/>
    </source>
</evidence>
<feature type="compositionally biased region" description="Basic residues" evidence="1">
    <location>
        <begin position="1"/>
        <end position="13"/>
    </location>
</feature>
<dbReference type="Proteomes" id="UP001229651">
    <property type="component" value="Unassembled WGS sequence"/>
</dbReference>
<keyword evidence="3" id="KW-1185">Reference proteome</keyword>
<evidence type="ECO:0008006" key="4">
    <source>
        <dbReference type="Google" id="ProtNLM"/>
    </source>
</evidence>
<feature type="region of interest" description="Disordered" evidence="1">
    <location>
        <begin position="1"/>
        <end position="20"/>
    </location>
</feature>
<organism evidence="2 3">
    <name type="scientific">Amycolatopsis thermophila</name>
    <dbReference type="NCBI Taxonomy" id="206084"/>
    <lineage>
        <taxon>Bacteria</taxon>
        <taxon>Bacillati</taxon>
        <taxon>Actinomycetota</taxon>
        <taxon>Actinomycetes</taxon>
        <taxon>Pseudonocardiales</taxon>
        <taxon>Pseudonocardiaceae</taxon>
        <taxon>Amycolatopsis</taxon>
    </lineage>
</organism>
<gene>
    <name evidence="2" type="ORF">FB470_006840</name>
</gene>
<name>A0ABU0F5H9_9PSEU</name>